<accession>A0ABW3T230</accession>
<reference evidence="2" key="1">
    <citation type="journal article" date="2019" name="Int. J. Syst. Evol. Microbiol.">
        <title>The Global Catalogue of Microorganisms (GCM) 10K type strain sequencing project: providing services to taxonomists for standard genome sequencing and annotation.</title>
        <authorList>
            <consortium name="The Broad Institute Genomics Platform"/>
            <consortium name="The Broad Institute Genome Sequencing Center for Infectious Disease"/>
            <person name="Wu L."/>
            <person name="Ma J."/>
        </authorList>
    </citation>
    <scope>NUCLEOTIDE SEQUENCE [LARGE SCALE GENOMIC DNA]</scope>
    <source>
        <strain evidence="2">CCUG 55074</strain>
    </source>
</reference>
<dbReference type="Pfam" id="PF16252">
    <property type="entry name" value="DUF4908"/>
    <property type="match status" value="1"/>
</dbReference>
<dbReference type="InterPro" id="IPR032591">
    <property type="entry name" value="DUF4908"/>
</dbReference>
<name>A0ABW3T230_9CAUL</name>
<protein>
    <submittedName>
        <fullName evidence="1">DUF4908 domain-containing protein</fullName>
    </submittedName>
</protein>
<dbReference type="EMBL" id="JBHTLQ010000023">
    <property type="protein sequence ID" value="MFD1191214.1"/>
    <property type="molecule type" value="Genomic_DNA"/>
</dbReference>
<evidence type="ECO:0000313" key="1">
    <source>
        <dbReference type="EMBL" id="MFD1191214.1"/>
    </source>
</evidence>
<dbReference type="RefSeq" id="WP_377353688.1">
    <property type="nucleotide sequence ID" value="NZ_JBHTLQ010000023.1"/>
</dbReference>
<gene>
    <name evidence="1" type="ORF">ACFQ27_11540</name>
</gene>
<sequence>MIDTYLEPVRKPALAVAVAAAALLGLTGQAWAGGAEILREGLLGLRPPPADRSQTLPTARYVSQEGETFVFDRSQPRALLKFDDSPEVWALKPQMAPRGDVIYLNDLGEPVLRATRLGGLTLFTDDRPGGTAAALAGGGPPIRLPSMGPQQLLERLAQASARASRAARRLIPFDADASPGSFALMADAATVTAEAVVRLAGRDGGKAMLGKVSKVRLVEGHRPGAELQQGVMQITIAPADGLAGRPSSERIMSVVTR</sequence>
<keyword evidence="2" id="KW-1185">Reference proteome</keyword>
<comment type="caution">
    <text evidence="1">The sequence shown here is derived from an EMBL/GenBank/DDBJ whole genome shotgun (WGS) entry which is preliminary data.</text>
</comment>
<organism evidence="1 2">
    <name type="scientific">Phenylobacterium conjunctum</name>
    <dbReference type="NCBI Taxonomy" id="1298959"/>
    <lineage>
        <taxon>Bacteria</taxon>
        <taxon>Pseudomonadati</taxon>
        <taxon>Pseudomonadota</taxon>
        <taxon>Alphaproteobacteria</taxon>
        <taxon>Caulobacterales</taxon>
        <taxon>Caulobacteraceae</taxon>
        <taxon>Phenylobacterium</taxon>
    </lineage>
</organism>
<dbReference type="Proteomes" id="UP001597216">
    <property type="component" value="Unassembled WGS sequence"/>
</dbReference>
<proteinExistence type="predicted"/>
<evidence type="ECO:0000313" key="2">
    <source>
        <dbReference type="Proteomes" id="UP001597216"/>
    </source>
</evidence>